<reference evidence="1 2" key="1">
    <citation type="submission" date="2021-12" db="EMBL/GenBank/DDBJ databases">
        <title>Discovery of the Pendulisporaceae a myxobacterial family with distinct sporulation behavior and unique specialized metabolism.</title>
        <authorList>
            <person name="Garcia R."/>
            <person name="Popoff A."/>
            <person name="Bader C.D."/>
            <person name="Loehr J."/>
            <person name="Walesch S."/>
            <person name="Walt C."/>
            <person name="Boldt J."/>
            <person name="Bunk B."/>
            <person name="Haeckl F.J.F.P.J."/>
            <person name="Gunesch A.P."/>
            <person name="Birkelbach J."/>
            <person name="Nuebel U."/>
            <person name="Pietschmann T."/>
            <person name="Bach T."/>
            <person name="Mueller R."/>
        </authorList>
    </citation>
    <scope>NUCLEOTIDE SEQUENCE [LARGE SCALE GENOMIC DNA]</scope>
    <source>
        <strain evidence="1 2">MSr12523</strain>
    </source>
</reference>
<keyword evidence="2" id="KW-1185">Reference proteome</keyword>
<gene>
    <name evidence="1" type="ORF">LZC95_42025</name>
</gene>
<evidence type="ECO:0000313" key="1">
    <source>
        <dbReference type="EMBL" id="WXA93018.1"/>
    </source>
</evidence>
<dbReference type="RefSeq" id="WP_394843616.1">
    <property type="nucleotide sequence ID" value="NZ_CP089982.1"/>
</dbReference>
<dbReference type="Proteomes" id="UP001379533">
    <property type="component" value="Chromosome"/>
</dbReference>
<proteinExistence type="predicted"/>
<dbReference type="EMBL" id="CP089982">
    <property type="protein sequence ID" value="WXA93018.1"/>
    <property type="molecule type" value="Genomic_DNA"/>
</dbReference>
<protein>
    <submittedName>
        <fullName evidence="1">Uncharacterized protein</fullName>
    </submittedName>
</protein>
<sequence length="87" mass="9533">MKIPTISTIDTLTLDEAHAYLDAANGDELEAAVAIATDRNKLDGTSSSPDDAEVHHAYFLLRRARGMDAPSFDTMRVELKKRMVQAA</sequence>
<accession>A0ABZ2K2S4</accession>
<organism evidence="1 2">
    <name type="scientific">Pendulispora brunnea</name>
    <dbReference type="NCBI Taxonomy" id="2905690"/>
    <lineage>
        <taxon>Bacteria</taxon>
        <taxon>Pseudomonadati</taxon>
        <taxon>Myxococcota</taxon>
        <taxon>Myxococcia</taxon>
        <taxon>Myxococcales</taxon>
        <taxon>Sorangiineae</taxon>
        <taxon>Pendulisporaceae</taxon>
        <taxon>Pendulispora</taxon>
    </lineage>
</organism>
<name>A0ABZ2K2S4_9BACT</name>
<evidence type="ECO:0000313" key="2">
    <source>
        <dbReference type="Proteomes" id="UP001379533"/>
    </source>
</evidence>